<feature type="transmembrane region" description="Helical" evidence="1">
    <location>
        <begin position="218"/>
        <end position="237"/>
    </location>
</feature>
<name>A0A2T0TVY8_9SPHI</name>
<dbReference type="PANTHER" id="PTHR16214">
    <property type="entry name" value="TRANSMEMBRANE PROTEIN 260"/>
    <property type="match status" value="1"/>
</dbReference>
<protein>
    <submittedName>
        <fullName evidence="2">Uncharacterized protein DUF2723</fullName>
    </submittedName>
</protein>
<dbReference type="InterPro" id="IPR021280">
    <property type="entry name" value="TMEM260-like"/>
</dbReference>
<feature type="transmembrane region" description="Helical" evidence="1">
    <location>
        <begin position="291"/>
        <end position="311"/>
    </location>
</feature>
<feature type="transmembrane region" description="Helical" evidence="1">
    <location>
        <begin position="176"/>
        <end position="206"/>
    </location>
</feature>
<keyword evidence="1" id="KW-1133">Transmembrane helix</keyword>
<gene>
    <name evidence="2" type="ORF">B0I27_11028</name>
</gene>
<proteinExistence type="predicted"/>
<evidence type="ECO:0000313" key="2">
    <source>
        <dbReference type="EMBL" id="PRY49854.1"/>
    </source>
</evidence>
<keyword evidence="3" id="KW-1185">Reference proteome</keyword>
<feature type="transmembrane region" description="Helical" evidence="1">
    <location>
        <begin position="146"/>
        <end position="164"/>
    </location>
</feature>
<evidence type="ECO:0000256" key="1">
    <source>
        <dbReference type="SAM" id="Phobius"/>
    </source>
</evidence>
<keyword evidence="1" id="KW-0812">Transmembrane</keyword>
<evidence type="ECO:0000313" key="3">
    <source>
        <dbReference type="Proteomes" id="UP000238034"/>
    </source>
</evidence>
<comment type="caution">
    <text evidence="2">The sequence shown here is derived from an EMBL/GenBank/DDBJ whole genome shotgun (WGS) entry which is preliminary data.</text>
</comment>
<keyword evidence="1" id="KW-0472">Membrane</keyword>
<sequence length="1008" mass="113974">MNYNKINNLFGWLCFIIATATYVMTAEPTASFWDCGEFIAAAYKLQIVHQPGAPLFLILQKIFSLLAGSDVTRVAYWMNIGSAVSSGATILFLFWTITALAKKTLWKYGEGLKPATLITIIGSGLVGALAYAFSDTFWFSAVESEVYAMSSLCTAIVFWAILKWDYHADEPGADRWLVFIAYVMGLSIGVHLLNLLVIPAIALVYYFRRYKNPTAKGALLSLLAGIVVLAIVQYGIIQYLVKFAAYFDLFFVNTLGMGFGSGVLVFVLLVVAALTYGIIYSIKKVKPTLNLILISFAFIVFGYSSYAMIVVRAKANPALNNSDPDNAFAFLSYLNREQYGDRPLLYGQYFDSQPIDYKQGDNIYRKGDEKYEVAGRKFSTEYDRNTLLPRMYSDDPQHVGYYRDWMKLGETESPTFSDNLGFLFSYQTGFMYARYFLWNFAGRQNDDQGHGNYTSGNWISGIKPLDAILLGPQDNLPPSIKDNKAHNTLFFLPLIIGLIGAFWHFKYNQKDAGVVGLLFFFTGVAIVLYLNQNPLQPRERDYAYAGSFYAFGIWIGLGVAGIASFLSKKMSPKTAGIAATVLCLFAAPVLMASQEWDDHDRSEKFTTRDFAIDYLESCAPNAILFTYGDNDTYPLWYVQEVEGVRPDVRIVNLSLLGTDWYIRQMKDKINQADPLPLTMGNEKFVQGVRDVIRYYDYKFAEPLEMKSLFEVLTSDNDNDKVPMQDGTKENILPTKNFRITVDPTQVLATKTVSESMKDSIAATMDWTYNKNYVTKTELAMFDILAHNDWKRPIYFAVTVPSSNYIGLDKYLYNEGFAYRLLPLKKPVADSTAQEPELINADRMYDNMLNKFVWGNMKGAKYLDPETTRMIATIMKSFNTLAGKLYEEGRVEEAKKALNKSLEVVPEKNYLFYYILHRYYTADLLYKVGETEKANTLVKHTSKFISDELAYVGGLSGSRQRFAMNDIQLGVSVLNELLKITEANKQTALHAELQKQFTSLQGSLSLNYE</sequence>
<dbReference type="Proteomes" id="UP000238034">
    <property type="component" value="Unassembled WGS sequence"/>
</dbReference>
<dbReference type="PANTHER" id="PTHR16214:SF3">
    <property type="entry name" value="TRANSMEMBRANE PROTEIN 260"/>
    <property type="match status" value="1"/>
</dbReference>
<reference evidence="2 3" key="1">
    <citation type="submission" date="2018-03" db="EMBL/GenBank/DDBJ databases">
        <title>Genomic Encyclopedia of Type Strains, Phase III (KMG-III): the genomes of soil and plant-associated and newly described type strains.</title>
        <authorList>
            <person name="Whitman W."/>
        </authorList>
    </citation>
    <scope>NUCLEOTIDE SEQUENCE [LARGE SCALE GENOMIC DNA]</scope>
    <source>
        <strain evidence="2 3">CGMCC 1.9313</strain>
    </source>
</reference>
<feature type="transmembrane region" description="Helical" evidence="1">
    <location>
        <begin position="512"/>
        <end position="530"/>
    </location>
</feature>
<feature type="transmembrane region" description="Helical" evidence="1">
    <location>
        <begin position="542"/>
        <end position="563"/>
    </location>
</feature>
<feature type="transmembrane region" description="Helical" evidence="1">
    <location>
        <begin position="257"/>
        <end position="279"/>
    </location>
</feature>
<dbReference type="InterPro" id="IPR052724">
    <property type="entry name" value="GT117_domain-containing"/>
</dbReference>
<organism evidence="2 3">
    <name type="scientific">Arcticibacter pallidicorallinus</name>
    <dbReference type="NCBI Taxonomy" id="1259464"/>
    <lineage>
        <taxon>Bacteria</taxon>
        <taxon>Pseudomonadati</taxon>
        <taxon>Bacteroidota</taxon>
        <taxon>Sphingobacteriia</taxon>
        <taxon>Sphingobacteriales</taxon>
        <taxon>Sphingobacteriaceae</taxon>
        <taxon>Arcticibacter</taxon>
    </lineage>
</organism>
<dbReference type="EMBL" id="PVTH01000010">
    <property type="protein sequence ID" value="PRY49854.1"/>
    <property type="molecule type" value="Genomic_DNA"/>
</dbReference>
<accession>A0A2T0TVY8</accession>
<feature type="transmembrane region" description="Helical" evidence="1">
    <location>
        <begin position="49"/>
        <end position="67"/>
    </location>
</feature>
<dbReference type="Pfam" id="PF11028">
    <property type="entry name" value="TMEM260-like"/>
    <property type="match status" value="1"/>
</dbReference>
<feature type="transmembrane region" description="Helical" evidence="1">
    <location>
        <begin position="115"/>
        <end position="134"/>
    </location>
</feature>
<feature type="transmembrane region" description="Helical" evidence="1">
    <location>
        <begin position="74"/>
        <end position="95"/>
    </location>
</feature>
<dbReference type="RefSeq" id="WP_106294595.1">
    <property type="nucleotide sequence ID" value="NZ_PVTH01000010.1"/>
</dbReference>
<feature type="transmembrane region" description="Helical" evidence="1">
    <location>
        <begin position="575"/>
        <end position="593"/>
    </location>
</feature>
<feature type="transmembrane region" description="Helical" evidence="1">
    <location>
        <begin position="488"/>
        <end position="505"/>
    </location>
</feature>
<dbReference type="AlphaFoldDB" id="A0A2T0TVY8"/>
<dbReference type="OrthoDB" id="9807602at2"/>